<dbReference type="InterPro" id="IPR006221">
    <property type="entry name" value="TrpG/PapA_dom"/>
</dbReference>
<comment type="caution">
    <text evidence="17">The sequence shown here is derived from an EMBL/GenBank/DDBJ whole genome shotgun (WGS) entry which is preliminary data.</text>
</comment>
<dbReference type="CDD" id="cd01743">
    <property type="entry name" value="GATase1_Anthranilate_Synthase"/>
    <property type="match status" value="1"/>
</dbReference>
<evidence type="ECO:0000259" key="15">
    <source>
        <dbReference type="Pfam" id="PF00117"/>
    </source>
</evidence>
<evidence type="ECO:0000256" key="7">
    <source>
        <dbReference type="ARBA" id="ARBA00018819"/>
    </source>
</evidence>
<feature type="domain" description="Glutamine amidotransferase" evidence="15">
    <location>
        <begin position="8"/>
        <end position="189"/>
    </location>
</feature>
<evidence type="ECO:0000256" key="13">
    <source>
        <dbReference type="ARBA" id="ARBA00023268"/>
    </source>
</evidence>
<keyword evidence="8" id="KW-0028">Amino-acid biosynthesis</keyword>
<dbReference type="PROSITE" id="PS51273">
    <property type="entry name" value="GATASE_TYPE_1"/>
    <property type="match status" value="1"/>
</dbReference>
<dbReference type="InterPro" id="IPR001468">
    <property type="entry name" value="Indole-3-GlycerolPSynthase_CS"/>
</dbReference>
<dbReference type="OrthoDB" id="524799at2759"/>
<dbReference type="GO" id="GO:0004425">
    <property type="term" value="F:indole-3-glycerol-phosphate synthase activity"/>
    <property type="evidence" value="ECO:0007669"/>
    <property type="project" value="UniProtKB-EC"/>
</dbReference>
<evidence type="ECO:0000256" key="2">
    <source>
        <dbReference type="ARBA" id="ARBA00004696"/>
    </source>
</evidence>
<keyword evidence="11" id="KW-0057">Aromatic amino acid biosynthesis</keyword>
<feature type="domain" description="Indole-3-glycerol phosphate synthase" evidence="16">
    <location>
        <begin position="212"/>
        <end position="480"/>
    </location>
</feature>
<organism evidence="17 18">
    <name type="scientific">Zygosaccharomyces mellis</name>
    <dbReference type="NCBI Taxonomy" id="42258"/>
    <lineage>
        <taxon>Eukaryota</taxon>
        <taxon>Fungi</taxon>
        <taxon>Dikarya</taxon>
        <taxon>Ascomycota</taxon>
        <taxon>Saccharomycotina</taxon>
        <taxon>Saccharomycetes</taxon>
        <taxon>Saccharomycetales</taxon>
        <taxon>Saccharomycetaceae</taxon>
        <taxon>Zygosaccharomyces</taxon>
    </lineage>
</organism>
<dbReference type="Proteomes" id="UP000301737">
    <property type="component" value="Unassembled WGS sequence"/>
</dbReference>
<dbReference type="EC" id="4.1.3.27" evidence="5"/>
<dbReference type="Gene3D" id="3.40.50.880">
    <property type="match status" value="1"/>
</dbReference>
<dbReference type="Pfam" id="PF00117">
    <property type="entry name" value="GATase"/>
    <property type="match status" value="1"/>
</dbReference>
<dbReference type="GO" id="GO:0004049">
    <property type="term" value="F:anthranilate synthase activity"/>
    <property type="evidence" value="ECO:0007669"/>
    <property type="project" value="UniProtKB-EC"/>
</dbReference>
<dbReference type="PANTHER" id="PTHR43418">
    <property type="entry name" value="MULTIFUNCTIONAL TRYPTOPHAN BIOSYNTHESIS PROTEIN-RELATED"/>
    <property type="match status" value="1"/>
</dbReference>
<keyword evidence="9" id="KW-0822">Tryptophan biosynthesis</keyword>
<reference evidence="17 18" key="1">
    <citation type="submission" date="2019-01" db="EMBL/GenBank/DDBJ databases">
        <title>Draft Genome Sequencing of Zygosaccharomyces mellis Ca-7.</title>
        <authorList>
            <person name="Shiwa Y."/>
            <person name="Kanesaki Y."/>
            <person name="Ishige T."/>
            <person name="Mura K."/>
            <person name="Hori T."/>
            <person name="Tamura T."/>
        </authorList>
    </citation>
    <scope>NUCLEOTIDE SEQUENCE [LARGE SCALE GENOMIC DNA]</scope>
    <source>
        <strain evidence="17 18">Ca-7</strain>
    </source>
</reference>
<sequence length="482" mass="53357">MTSRKVILIDNYDSFTWNIYQYLCEGGADVEVYRNDKIAIEGIDALKPDLLLISPGPGHPKTDSGISRDCIKNFAGKIPIFGICMGEQCMFDVFGGQVEYAGEIVHGKTSLITHDNKGLFKNIPQGVAVTRYHSLAGSSVTVPEELEVSARLENGIIMGVRHKKYTIEGVQFHPESILTEEGHLMVENMLNVYGGTWEENEKGTREQGGSILDRIYSQRRKDVNAQTQIAGFTTKDLETNYELGLAPTLQDFYQRLKSSPGSAAVLAEVKRASPSKGDICPNAHSAQQALGYAKAGAATISVLTEPHWFKGNLQDLINVRKALDVEFRSKPHERPCVLRKEFVFCKYQILEARLAGADTVLLIVKMLSQDELVELYQYAVKEMGFEPLVEVNTKQEMERALEIGARVIGVNNRNLHSFAVDLDTTSNLMNSVPKDVLLIALSGITTAQDAKKYKEEGVHGFLVGEALMRSSDPSIFIHELTA</sequence>
<comment type="pathway">
    <text evidence="3">Amino-acid biosynthesis; L-tryptophan biosynthesis; L-tryptophan from chorismate: step 1/5.</text>
</comment>
<dbReference type="InterPro" id="IPR050472">
    <property type="entry name" value="Anth_synth/Amidotransfase"/>
</dbReference>
<keyword evidence="13" id="KW-0511">Multifunctional enzyme</keyword>
<evidence type="ECO:0000256" key="9">
    <source>
        <dbReference type="ARBA" id="ARBA00022822"/>
    </source>
</evidence>
<evidence type="ECO:0000256" key="12">
    <source>
        <dbReference type="ARBA" id="ARBA00023239"/>
    </source>
</evidence>
<dbReference type="GO" id="GO:0005829">
    <property type="term" value="C:cytosol"/>
    <property type="evidence" value="ECO:0007669"/>
    <property type="project" value="TreeGrafter"/>
</dbReference>
<gene>
    <name evidence="17" type="primary">TRP1_2</name>
    <name evidence="17" type="ORF">ZYGM_001152</name>
</gene>
<comment type="pathway">
    <text evidence="2">Amino-acid biosynthesis; L-tryptophan biosynthesis; L-tryptophan from chorismate: step 4/5.</text>
</comment>
<proteinExistence type="predicted"/>
<dbReference type="PROSITE" id="PS00614">
    <property type="entry name" value="IGPS"/>
    <property type="match status" value="1"/>
</dbReference>
<evidence type="ECO:0000256" key="1">
    <source>
        <dbReference type="ARBA" id="ARBA00001633"/>
    </source>
</evidence>
<protein>
    <recommendedName>
        <fullName evidence="7">Multifunctional tryptophan biosynthesis protein</fullName>
        <ecNumber evidence="6">4.1.1.48</ecNumber>
        <ecNumber evidence="5">4.1.3.27</ecNumber>
    </recommendedName>
</protein>
<keyword evidence="18" id="KW-1185">Reference proteome</keyword>
<comment type="catalytic activity">
    <reaction evidence="14">
        <text>chorismate + L-glutamine = anthranilate + pyruvate + L-glutamate + H(+)</text>
        <dbReference type="Rhea" id="RHEA:21732"/>
        <dbReference type="ChEBI" id="CHEBI:15361"/>
        <dbReference type="ChEBI" id="CHEBI:15378"/>
        <dbReference type="ChEBI" id="CHEBI:16567"/>
        <dbReference type="ChEBI" id="CHEBI:29748"/>
        <dbReference type="ChEBI" id="CHEBI:29985"/>
        <dbReference type="ChEBI" id="CHEBI:58359"/>
        <dbReference type="EC" id="4.1.3.27"/>
    </reaction>
</comment>
<evidence type="ECO:0000256" key="10">
    <source>
        <dbReference type="ARBA" id="ARBA00022962"/>
    </source>
</evidence>
<dbReference type="PANTHER" id="PTHR43418:SF4">
    <property type="entry name" value="MULTIFUNCTIONAL TRYPTOPHAN BIOSYNTHESIS PROTEIN"/>
    <property type="match status" value="1"/>
</dbReference>
<keyword evidence="10" id="KW-0315">Glutamine amidotransferase</keyword>
<accession>A0A4C2E827</accession>
<dbReference type="SUPFAM" id="SSF51366">
    <property type="entry name" value="Ribulose-phoshate binding barrel"/>
    <property type="match status" value="1"/>
</dbReference>
<dbReference type="InterPro" id="IPR011060">
    <property type="entry name" value="RibuloseP-bd_barrel"/>
</dbReference>
<dbReference type="NCBIfam" id="TIGR00566">
    <property type="entry name" value="trpG_papA"/>
    <property type="match status" value="1"/>
</dbReference>
<evidence type="ECO:0000313" key="18">
    <source>
        <dbReference type="Proteomes" id="UP000301737"/>
    </source>
</evidence>
<dbReference type="PRINTS" id="PR00096">
    <property type="entry name" value="GATASE"/>
</dbReference>
<dbReference type="InterPro" id="IPR029062">
    <property type="entry name" value="Class_I_gatase-like"/>
</dbReference>
<evidence type="ECO:0000259" key="16">
    <source>
        <dbReference type="Pfam" id="PF00218"/>
    </source>
</evidence>
<evidence type="ECO:0000313" key="17">
    <source>
        <dbReference type="EMBL" id="GCE99406.1"/>
    </source>
</evidence>
<dbReference type="Gene3D" id="3.20.20.70">
    <property type="entry name" value="Aldolase class I"/>
    <property type="match status" value="1"/>
</dbReference>
<dbReference type="Pfam" id="PF00218">
    <property type="entry name" value="IGPS"/>
    <property type="match status" value="1"/>
</dbReference>
<dbReference type="PRINTS" id="PR00097">
    <property type="entry name" value="ANTSNTHASEII"/>
</dbReference>
<dbReference type="UniPathway" id="UPA00035">
    <property type="reaction ID" value="UER00040"/>
</dbReference>
<dbReference type="SUPFAM" id="SSF52317">
    <property type="entry name" value="Class I glutamine amidotransferase-like"/>
    <property type="match status" value="1"/>
</dbReference>
<dbReference type="GO" id="GO:0000162">
    <property type="term" value="P:L-tryptophan biosynthetic process"/>
    <property type="evidence" value="ECO:0007669"/>
    <property type="project" value="UniProtKB-UniPathway"/>
</dbReference>
<evidence type="ECO:0000256" key="3">
    <source>
        <dbReference type="ARBA" id="ARBA00004873"/>
    </source>
</evidence>
<dbReference type="InterPro" id="IPR017926">
    <property type="entry name" value="GATASE"/>
</dbReference>
<evidence type="ECO:0000256" key="5">
    <source>
        <dbReference type="ARBA" id="ARBA00012266"/>
    </source>
</evidence>
<dbReference type="AlphaFoldDB" id="A0A4C2E827"/>
<evidence type="ECO:0000256" key="14">
    <source>
        <dbReference type="ARBA" id="ARBA00047683"/>
    </source>
</evidence>
<dbReference type="InterPro" id="IPR013785">
    <property type="entry name" value="Aldolase_TIM"/>
</dbReference>
<name>A0A4C2E827_9SACH</name>
<evidence type="ECO:0000256" key="4">
    <source>
        <dbReference type="ARBA" id="ARBA00011743"/>
    </source>
</evidence>
<keyword evidence="12" id="KW-0456">Lyase</keyword>
<comment type="catalytic activity">
    <reaction evidence="1">
        <text>1-(2-carboxyphenylamino)-1-deoxy-D-ribulose 5-phosphate + H(+) = (1S,2R)-1-C-(indol-3-yl)glycerol 3-phosphate + CO2 + H2O</text>
        <dbReference type="Rhea" id="RHEA:23476"/>
        <dbReference type="ChEBI" id="CHEBI:15377"/>
        <dbReference type="ChEBI" id="CHEBI:15378"/>
        <dbReference type="ChEBI" id="CHEBI:16526"/>
        <dbReference type="ChEBI" id="CHEBI:58613"/>
        <dbReference type="ChEBI" id="CHEBI:58866"/>
        <dbReference type="EC" id="4.1.1.48"/>
    </reaction>
</comment>
<evidence type="ECO:0000256" key="8">
    <source>
        <dbReference type="ARBA" id="ARBA00022605"/>
    </source>
</evidence>
<evidence type="ECO:0000256" key="11">
    <source>
        <dbReference type="ARBA" id="ARBA00023141"/>
    </source>
</evidence>
<dbReference type="PRINTS" id="PR00099">
    <property type="entry name" value="CPSGATASE"/>
</dbReference>
<dbReference type="InterPro" id="IPR013798">
    <property type="entry name" value="Indole-3-glycerol_P_synth_dom"/>
</dbReference>
<dbReference type="EMBL" id="BIMX01000010">
    <property type="protein sequence ID" value="GCE99406.1"/>
    <property type="molecule type" value="Genomic_DNA"/>
</dbReference>
<comment type="subunit">
    <text evidence="4">Tetramer of two components I and two components II.</text>
</comment>
<dbReference type="FunFam" id="3.40.50.880:FF:000031">
    <property type="entry name" value="Multifunctional tryptophan biosynthesis protein"/>
    <property type="match status" value="1"/>
</dbReference>
<dbReference type="CDD" id="cd00331">
    <property type="entry name" value="IGPS"/>
    <property type="match status" value="1"/>
</dbReference>
<dbReference type="EC" id="4.1.1.48" evidence="6"/>
<evidence type="ECO:0000256" key="6">
    <source>
        <dbReference type="ARBA" id="ARBA00012362"/>
    </source>
</evidence>
<dbReference type="FunFam" id="3.20.20.70:FF:000136">
    <property type="entry name" value="Multifunctional tryptophan biosynthesis protein"/>
    <property type="match status" value="1"/>
</dbReference>